<evidence type="ECO:0000313" key="2">
    <source>
        <dbReference type="Proteomes" id="UP000828390"/>
    </source>
</evidence>
<dbReference type="AlphaFoldDB" id="A0A9D4JVA6"/>
<dbReference type="Proteomes" id="UP000828390">
    <property type="component" value="Unassembled WGS sequence"/>
</dbReference>
<reference evidence="1" key="1">
    <citation type="journal article" date="2019" name="bioRxiv">
        <title>The Genome of the Zebra Mussel, Dreissena polymorpha: A Resource for Invasive Species Research.</title>
        <authorList>
            <person name="McCartney M.A."/>
            <person name="Auch B."/>
            <person name="Kono T."/>
            <person name="Mallez S."/>
            <person name="Zhang Y."/>
            <person name="Obille A."/>
            <person name="Becker A."/>
            <person name="Abrahante J.E."/>
            <person name="Garbe J."/>
            <person name="Badalamenti J.P."/>
            <person name="Herman A."/>
            <person name="Mangelson H."/>
            <person name="Liachko I."/>
            <person name="Sullivan S."/>
            <person name="Sone E.D."/>
            <person name="Koren S."/>
            <person name="Silverstein K.A.T."/>
            <person name="Beckman K.B."/>
            <person name="Gohl D.M."/>
        </authorList>
    </citation>
    <scope>NUCLEOTIDE SEQUENCE</scope>
    <source>
        <strain evidence="1">Duluth1</strain>
        <tissue evidence="1">Whole animal</tissue>
    </source>
</reference>
<comment type="caution">
    <text evidence="1">The sequence shown here is derived from an EMBL/GenBank/DDBJ whole genome shotgun (WGS) entry which is preliminary data.</text>
</comment>
<evidence type="ECO:0000313" key="1">
    <source>
        <dbReference type="EMBL" id="KAH3821602.1"/>
    </source>
</evidence>
<sequence>MGVEKWAEKQKYFVQHCSLYISIGHAELRELRSIQSKHGETCKFSTCKNFVKINAREVGVVLFVFQTLPLLYLDWSLKNNATTSRNLSLTMAMNKPL</sequence>
<organism evidence="1 2">
    <name type="scientific">Dreissena polymorpha</name>
    <name type="common">Zebra mussel</name>
    <name type="synonym">Mytilus polymorpha</name>
    <dbReference type="NCBI Taxonomy" id="45954"/>
    <lineage>
        <taxon>Eukaryota</taxon>
        <taxon>Metazoa</taxon>
        <taxon>Spiralia</taxon>
        <taxon>Lophotrochozoa</taxon>
        <taxon>Mollusca</taxon>
        <taxon>Bivalvia</taxon>
        <taxon>Autobranchia</taxon>
        <taxon>Heteroconchia</taxon>
        <taxon>Euheterodonta</taxon>
        <taxon>Imparidentia</taxon>
        <taxon>Neoheterodontei</taxon>
        <taxon>Myida</taxon>
        <taxon>Dreissenoidea</taxon>
        <taxon>Dreissenidae</taxon>
        <taxon>Dreissena</taxon>
    </lineage>
</organism>
<proteinExistence type="predicted"/>
<protein>
    <submittedName>
        <fullName evidence="1">Uncharacterized protein</fullName>
    </submittedName>
</protein>
<dbReference type="EMBL" id="JAIWYP010000005">
    <property type="protein sequence ID" value="KAH3821602.1"/>
    <property type="molecule type" value="Genomic_DNA"/>
</dbReference>
<name>A0A9D4JVA6_DREPO</name>
<reference evidence="1" key="2">
    <citation type="submission" date="2020-11" db="EMBL/GenBank/DDBJ databases">
        <authorList>
            <person name="McCartney M.A."/>
            <person name="Auch B."/>
            <person name="Kono T."/>
            <person name="Mallez S."/>
            <person name="Becker A."/>
            <person name="Gohl D.M."/>
            <person name="Silverstein K.A.T."/>
            <person name="Koren S."/>
            <person name="Bechman K.B."/>
            <person name="Herman A."/>
            <person name="Abrahante J.E."/>
            <person name="Garbe J."/>
        </authorList>
    </citation>
    <scope>NUCLEOTIDE SEQUENCE</scope>
    <source>
        <strain evidence="1">Duluth1</strain>
        <tissue evidence="1">Whole animal</tissue>
    </source>
</reference>
<gene>
    <name evidence="1" type="ORF">DPMN_123367</name>
</gene>
<accession>A0A9D4JVA6</accession>
<keyword evidence="2" id="KW-1185">Reference proteome</keyword>